<dbReference type="Proteomes" id="UP000008311">
    <property type="component" value="Unassembled WGS sequence"/>
</dbReference>
<protein>
    <submittedName>
        <fullName evidence="2">Uncharacterized protein</fullName>
    </submittedName>
</protein>
<dbReference type="AlphaFoldDB" id="B9RYT3"/>
<keyword evidence="1" id="KW-0812">Transmembrane</keyword>
<evidence type="ECO:0000313" key="3">
    <source>
        <dbReference type="Proteomes" id="UP000008311"/>
    </source>
</evidence>
<dbReference type="InParanoid" id="B9RYT3"/>
<organism evidence="2 3">
    <name type="scientific">Ricinus communis</name>
    <name type="common">Castor bean</name>
    <dbReference type="NCBI Taxonomy" id="3988"/>
    <lineage>
        <taxon>Eukaryota</taxon>
        <taxon>Viridiplantae</taxon>
        <taxon>Streptophyta</taxon>
        <taxon>Embryophyta</taxon>
        <taxon>Tracheophyta</taxon>
        <taxon>Spermatophyta</taxon>
        <taxon>Magnoliopsida</taxon>
        <taxon>eudicotyledons</taxon>
        <taxon>Gunneridae</taxon>
        <taxon>Pentapetalae</taxon>
        <taxon>rosids</taxon>
        <taxon>fabids</taxon>
        <taxon>Malpighiales</taxon>
        <taxon>Euphorbiaceae</taxon>
        <taxon>Acalyphoideae</taxon>
        <taxon>Acalypheae</taxon>
        <taxon>Ricinus</taxon>
    </lineage>
</organism>
<keyword evidence="1" id="KW-0472">Membrane</keyword>
<reference evidence="3" key="1">
    <citation type="journal article" date="2010" name="Nat. Biotechnol.">
        <title>Draft genome sequence of the oilseed species Ricinus communis.</title>
        <authorList>
            <person name="Chan A.P."/>
            <person name="Crabtree J."/>
            <person name="Zhao Q."/>
            <person name="Lorenzi H."/>
            <person name="Orvis J."/>
            <person name="Puiu D."/>
            <person name="Melake-Berhan A."/>
            <person name="Jones K.M."/>
            <person name="Redman J."/>
            <person name="Chen G."/>
            <person name="Cahoon E.B."/>
            <person name="Gedil M."/>
            <person name="Stanke M."/>
            <person name="Haas B.J."/>
            <person name="Wortman J.R."/>
            <person name="Fraser-Liggett C.M."/>
            <person name="Ravel J."/>
            <person name="Rabinowicz P.D."/>
        </authorList>
    </citation>
    <scope>NUCLEOTIDE SEQUENCE [LARGE SCALE GENOMIC DNA]</scope>
    <source>
        <strain evidence="3">cv. Hale</strain>
    </source>
</reference>
<gene>
    <name evidence="2" type="ORF">RCOM_1313160</name>
</gene>
<feature type="transmembrane region" description="Helical" evidence="1">
    <location>
        <begin position="20"/>
        <end position="40"/>
    </location>
</feature>
<keyword evidence="3" id="KW-1185">Reference proteome</keyword>
<dbReference type="EMBL" id="EQ973832">
    <property type="protein sequence ID" value="EEF43435.1"/>
    <property type="molecule type" value="Genomic_DNA"/>
</dbReference>
<keyword evidence="1" id="KW-1133">Transmembrane helix</keyword>
<sequence>MDLETSLVGWNYSGHFLRQLGVSRFWAVIGRFFCFANGYYGCPQMRVRTQISSLEIQRKMMELHGQGSWLQSYLEQSTVIHIYKRKTVV</sequence>
<name>B9RYT3_RICCO</name>
<evidence type="ECO:0000256" key="1">
    <source>
        <dbReference type="SAM" id="Phobius"/>
    </source>
</evidence>
<evidence type="ECO:0000313" key="2">
    <source>
        <dbReference type="EMBL" id="EEF43435.1"/>
    </source>
</evidence>
<accession>B9RYT3</accession>
<proteinExistence type="predicted"/>